<accession>A0ABR4AC71</accession>
<protein>
    <submittedName>
        <fullName evidence="1">Uncharacterized protein</fullName>
    </submittedName>
</protein>
<sequence>MDLLVWVAARLRDKVDLQDLLSSVKESKGECQRKLWVVNNVVLCGMFQQDRSVDPGINRSVDPGIHRSGRYSYPIRSWTCYASVGRCTIRSHGMSSSIFGGICIGVTNL</sequence>
<evidence type="ECO:0000313" key="1">
    <source>
        <dbReference type="EMBL" id="KAL2042289.1"/>
    </source>
</evidence>
<comment type="caution">
    <text evidence="1">The sequence shown here is derived from an EMBL/GenBank/DDBJ whole genome shotgun (WGS) entry which is preliminary data.</text>
</comment>
<gene>
    <name evidence="1" type="ORF">N7G274_004777</name>
</gene>
<evidence type="ECO:0000313" key="2">
    <source>
        <dbReference type="Proteomes" id="UP001590950"/>
    </source>
</evidence>
<dbReference type="EMBL" id="JBEFKJ010000014">
    <property type="protein sequence ID" value="KAL2042289.1"/>
    <property type="molecule type" value="Genomic_DNA"/>
</dbReference>
<name>A0ABR4AC71_9LECA</name>
<organism evidence="1 2">
    <name type="scientific">Stereocaulon virgatum</name>
    <dbReference type="NCBI Taxonomy" id="373712"/>
    <lineage>
        <taxon>Eukaryota</taxon>
        <taxon>Fungi</taxon>
        <taxon>Dikarya</taxon>
        <taxon>Ascomycota</taxon>
        <taxon>Pezizomycotina</taxon>
        <taxon>Lecanoromycetes</taxon>
        <taxon>OSLEUM clade</taxon>
        <taxon>Lecanoromycetidae</taxon>
        <taxon>Lecanorales</taxon>
        <taxon>Lecanorineae</taxon>
        <taxon>Stereocaulaceae</taxon>
        <taxon>Stereocaulon</taxon>
    </lineage>
</organism>
<dbReference type="Proteomes" id="UP001590950">
    <property type="component" value="Unassembled WGS sequence"/>
</dbReference>
<keyword evidence="2" id="KW-1185">Reference proteome</keyword>
<reference evidence="1 2" key="1">
    <citation type="submission" date="2024-09" db="EMBL/GenBank/DDBJ databases">
        <title>Rethinking Asexuality: The Enigmatic Case of Functional Sexual Genes in Lepraria (Stereocaulaceae).</title>
        <authorList>
            <person name="Doellman M."/>
            <person name="Sun Y."/>
            <person name="Barcenas-Pena A."/>
            <person name="Lumbsch H.T."/>
            <person name="Grewe F."/>
        </authorList>
    </citation>
    <scope>NUCLEOTIDE SEQUENCE [LARGE SCALE GENOMIC DNA]</scope>
    <source>
        <strain evidence="1 2">Mercado 3170</strain>
    </source>
</reference>
<proteinExistence type="predicted"/>